<dbReference type="PRINTS" id="PR01021">
    <property type="entry name" value="OMPADOMAIN"/>
</dbReference>
<reference evidence="6 7" key="1">
    <citation type="submission" date="2017-03" db="EMBL/GenBank/DDBJ databases">
        <title>Genome sequencing of Shewanella japonica KCTC 22435.</title>
        <authorList>
            <person name="Kim K.M."/>
        </authorList>
    </citation>
    <scope>NUCLEOTIDE SEQUENCE [LARGE SCALE GENOMIC DNA]</scope>
    <source>
        <strain evidence="6 7">KCTC 22435</strain>
    </source>
</reference>
<feature type="domain" description="OmpA-like" evidence="5">
    <location>
        <begin position="46"/>
        <end position="162"/>
    </location>
</feature>
<dbReference type="EMBL" id="CP020472">
    <property type="protein sequence ID" value="ARD22756.1"/>
    <property type="molecule type" value="Genomic_DNA"/>
</dbReference>
<gene>
    <name evidence="6" type="ORF">SJ2017_2466</name>
</gene>
<proteinExistence type="predicted"/>
<comment type="subcellular location">
    <subcellularLocation>
        <location evidence="1">Membrane</location>
    </subcellularLocation>
</comment>
<evidence type="ECO:0000256" key="2">
    <source>
        <dbReference type="ARBA" id="ARBA00023136"/>
    </source>
</evidence>
<evidence type="ECO:0000259" key="5">
    <source>
        <dbReference type="PROSITE" id="PS51123"/>
    </source>
</evidence>
<protein>
    <recommendedName>
        <fullName evidence="5">OmpA-like domain-containing protein</fullName>
    </recommendedName>
</protein>
<evidence type="ECO:0000313" key="7">
    <source>
        <dbReference type="Proteomes" id="UP000191820"/>
    </source>
</evidence>
<dbReference type="PROSITE" id="PS51123">
    <property type="entry name" value="OMPA_2"/>
    <property type="match status" value="1"/>
</dbReference>
<organism evidence="6 7">
    <name type="scientific">Shewanella japonica</name>
    <dbReference type="NCBI Taxonomy" id="93973"/>
    <lineage>
        <taxon>Bacteria</taxon>
        <taxon>Pseudomonadati</taxon>
        <taxon>Pseudomonadota</taxon>
        <taxon>Gammaproteobacteria</taxon>
        <taxon>Alteromonadales</taxon>
        <taxon>Shewanellaceae</taxon>
        <taxon>Shewanella</taxon>
    </lineage>
</organism>
<dbReference type="InterPro" id="IPR006664">
    <property type="entry name" value="OMP_bac"/>
</dbReference>
<dbReference type="CDD" id="cd07185">
    <property type="entry name" value="OmpA_C-like"/>
    <property type="match status" value="1"/>
</dbReference>
<dbReference type="Proteomes" id="UP000191820">
    <property type="component" value="Chromosome"/>
</dbReference>
<dbReference type="Gene3D" id="3.30.1330.60">
    <property type="entry name" value="OmpA-like domain"/>
    <property type="match status" value="1"/>
</dbReference>
<keyword evidence="2 3" id="KW-0472">Membrane</keyword>
<sequence length="163" mass="17894">MAYSKLSVPLLILLAASGCKSTPEVQPEPPKVVSLSPACMEYALENDNEELVGFRPVYFEVNSAKPYSSLDSNMSCIVTYLSRNPDKSVDIQGYTDDKGTIEYNKALAKKRADGLVEHLVLLGASPKQLQSSAHIIEDKGVKLTTSERSKIRRVNFAITDKSL</sequence>
<dbReference type="PROSITE" id="PS51257">
    <property type="entry name" value="PROKAR_LIPOPROTEIN"/>
    <property type="match status" value="1"/>
</dbReference>
<feature type="signal peptide" evidence="4">
    <location>
        <begin position="1"/>
        <end position="21"/>
    </location>
</feature>
<dbReference type="InterPro" id="IPR036737">
    <property type="entry name" value="OmpA-like_sf"/>
</dbReference>
<dbReference type="Pfam" id="PF00691">
    <property type="entry name" value="OmpA"/>
    <property type="match status" value="1"/>
</dbReference>
<evidence type="ECO:0000256" key="4">
    <source>
        <dbReference type="SAM" id="SignalP"/>
    </source>
</evidence>
<accession>A0ABM6JN81</accession>
<evidence type="ECO:0000256" key="1">
    <source>
        <dbReference type="ARBA" id="ARBA00004370"/>
    </source>
</evidence>
<keyword evidence="7" id="KW-1185">Reference proteome</keyword>
<keyword evidence="4" id="KW-0732">Signal</keyword>
<dbReference type="SUPFAM" id="SSF103088">
    <property type="entry name" value="OmpA-like"/>
    <property type="match status" value="1"/>
</dbReference>
<evidence type="ECO:0000313" key="6">
    <source>
        <dbReference type="EMBL" id="ARD22756.1"/>
    </source>
</evidence>
<name>A0ABM6JN81_9GAMM</name>
<evidence type="ECO:0000256" key="3">
    <source>
        <dbReference type="PROSITE-ProRule" id="PRU00473"/>
    </source>
</evidence>
<dbReference type="RefSeq" id="WP_055023390.1">
    <property type="nucleotide sequence ID" value="NZ_CANMJJ010000001.1"/>
</dbReference>
<dbReference type="InterPro" id="IPR006665">
    <property type="entry name" value="OmpA-like"/>
</dbReference>
<feature type="chain" id="PRO_5047238469" description="OmpA-like domain-containing protein" evidence="4">
    <location>
        <begin position="22"/>
        <end position="163"/>
    </location>
</feature>